<feature type="compositionally biased region" description="Polar residues" evidence="1">
    <location>
        <begin position="91"/>
        <end position="103"/>
    </location>
</feature>
<gene>
    <name evidence="2" type="ORF">THAOC_15647</name>
</gene>
<accession>K0SZV5</accession>
<proteinExistence type="predicted"/>
<name>K0SZV5_THAOC</name>
<keyword evidence="3" id="KW-1185">Reference proteome</keyword>
<evidence type="ECO:0000313" key="2">
    <source>
        <dbReference type="EMBL" id="EJK63682.1"/>
    </source>
</evidence>
<comment type="caution">
    <text evidence="2">The sequence shown here is derived from an EMBL/GenBank/DDBJ whole genome shotgun (WGS) entry which is preliminary data.</text>
</comment>
<organism evidence="2 3">
    <name type="scientific">Thalassiosira oceanica</name>
    <name type="common">Marine diatom</name>
    <dbReference type="NCBI Taxonomy" id="159749"/>
    <lineage>
        <taxon>Eukaryota</taxon>
        <taxon>Sar</taxon>
        <taxon>Stramenopiles</taxon>
        <taxon>Ochrophyta</taxon>
        <taxon>Bacillariophyta</taxon>
        <taxon>Coscinodiscophyceae</taxon>
        <taxon>Thalassiosirophycidae</taxon>
        <taxon>Thalassiosirales</taxon>
        <taxon>Thalassiosiraceae</taxon>
        <taxon>Thalassiosira</taxon>
    </lineage>
</organism>
<reference evidence="2 3" key="1">
    <citation type="journal article" date="2012" name="Genome Biol.">
        <title>Genome and low-iron response of an oceanic diatom adapted to chronic iron limitation.</title>
        <authorList>
            <person name="Lommer M."/>
            <person name="Specht M."/>
            <person name="Roy A.S."/>
            <person name="Kraemer L."/>
            <person name="Andreson R."/>
            <person name="Gutowska M.A."/>
            <person name="Wolf J."/>
            <person name="Bergner S.V."/>
            <person name="Schilhabel M.B."/>
            <person name="Klostermeier U.C."/>
            <person name="Beiko R.G."/>
            <person name="Rosenstiel P."/>
            <person name="Hippler M."/>
            <person name="Laroche J."/>
        </authorList>
    </citation>
    <scope>NUCLEOTIDE SEQUENCE [LARGE SCALE GENOMIC DNA]</scope>
    <source>
        <strain evidence="2 3">CCMP1005</strain>
    </source>
</reference>
<protein>
    <submittedName>
        <fullName evidence="2">Uncharacterized protein</fullName>
    </submittedName>
</protein>
<dbReference type="Proteomes" id="UP000266841">
    <property type="component" value="Unassembled WGS sequence"/>
</dbReference>
<dbReference type="AlphaFoldDB" id="K0SZV5"/>
<sequence length="144" mass="15723">MCLSPHAARRSLLRPLRYGRGGGGEPLQPLRRGSFIQGGGRGGRACQLSAAVRSWYIRGSQGNQHGDLRPTGITPPSTPGGGQEPAGAYGQTRTRLGSAQSSLPEPRPLEEKYLLCAPPNWAGRLNDVWDLWGKEEREEEDEQY</sequence>
<evidence type="ECO:0000256" key="1">
    <source>
        <dbReference type="SAM" id="MobiDB-lite"/>
    </source>
</evidence>
<feature type="region of interest" description="Disordered" evidence="1">
    <location>
        <begin position="60"/>
        <end position="105"/>
    </location>
</feature>
<dbReference type="EMBL" id="AGNL01018072">
    <property type="protein sequence ID" value="EJK63682.1"/>
    <property type="molecule type" value="Genomic_DNA"/>
</dbReference>
<evidence type="ECO:0000313" key="3">
    <source>
        <dbReference type="Proteomes" id="UP000266841"/>
    </source>
</evidence>